<evidence type="ECO:0000256" key="5">
    <source>
        <dbReference type="ARBA" id="ARBA00011738"/>
    </source>
</evidence>
<dbReference type="EMBL" id="JAPEVG010000593">
    <property type="protein sequence ID" value="KAJ8457138.1"/>
    <property type="molecule type" value="Genomic_DNA"/>
</dbReference>
<dbReference type="InterPro" id="IPR013783">
    <property type="entry name" value="Ig-like_fold"/>
</dbReference>
<keyword evidence="10" id="KW-0732">Signal</keyword>
<dbReference type="GO" id="GO:0006516">
    <property type="term" value="P:glycoprotein catabolic process"/>
    <property type="evidence" value="ECO:0007669"/>
    <property type="project" value="TreeGrafter"/>
</dbReference>
<comment type="catalytic activity">
    <reaction evidence="1">
        <text>Hydrolysis of terminal, non-reducing beta-D-mannose residues in beta-D-mannosides.</text>
        <dbReference type="EC" id="3.2.1.25"/>
    </reaction>
</comment>
<dbReference type="PRINTS" id="PR00421">
    <property type="entry name" value="THIOREDOXIN"/>
</dbReference>
<dbReference type="GO" id="GO:0004567">
    <property type="term" value="F:beta-mannosidase activity"/>
    <property type="evidence" value="ECO:0007669"/>
    <property type="project" value="UniProtKB-EC"/>
</dbReference>
<dbReference type="Pfam" id="PF17786">
    <property type="entry name" value="Mannosidase_ig"/>
    <property type="match status" value="1"/>
</dbReference>
<dbReference type="GO" id="GO:0005576">
    <property type="term" value="C:extracellular region"/>
    <property type="evidence" value="ECO:0007669"/>
    <property type="project" value="UniProtKB-SubCell"/>
</dbReference>
<dbReference type="Gene3D" id="2.60.120.260">
    <property type="entry name" value="Galactose-binding domain-like"/>
    <property type="match status" value="1"/>
</dbReference>
<feature type="domain" description="Thioredoxin" evidence="17">
    <location>
        <begin position="1"/>
        <end position="105"/>
    </location>
</feature>
<feature type="region of interest" description="Disordered" evidence="16">
    <location>
        <begin position="495"/>
        <end position="519"/>
    </location>
</feature>
<keyword evidence="14" id="KW-0326">Glycosidase</keyword>
<dbReference type="InterPro" id="IPR054593">
    <property type="entry name" value="Beta-mannosidase-like_N2"/>
</dbReference>
<dbReference type="PROSITE" id="PS51352">
    <property type="entry name" value="THIOREDOXIN_2"/>
    <property type="match status" value="1"/>
</dbReference>
<dbReference type="SUPFAM" id="SSF49785">
    <property type="entry name" value="Galactose-binding domain-like"/>
    <property type="match status" value="1"/>
</dbReference>
<proteinExistence type="inferred from homology"/>
<dbReference type="PANTHER" id="PTHR43730">
    <property type="entry name" value="BETA-MANNOSIDASE"/>
    <property type="match status" value="1"/>
</dbReference>
<dbReference type="InterPro" id="IPR041625">
    <property type="entry name" value="Beta-mannosidase_Ig"/>
</dbReference>
<sequence>MPVTPVTSLDEFKKIINGDRPAIFDFWATWCGPCKIISPVFEKIADQTSGADFYKVDVDEAQDIAQEVGVRAMPTFMVFKNGSKIGETVGANPPALQNLIATHAACFRKAHDLAAVSFRVYNIYRHDVGLPLFFECPSRTGPYDFTEYQVHVLGDVQSLSSLKWTLKNANGSIVVPAKVPSQAHLDLLEAGIITEPLLGINDFTQRWVVNDNWTYTADLAPLTKKLGRDTRALLVFFGIDTIANITVAGHPVAWVSNQFQQYVYDVTDFVVSPLKHDTNLTVALESAYFYGLNVTARPDAEISPTPDFEYAGIRQWIRKTQSDFGWDWGPAFVPSGIFKPAYLVTLTPHESTSPRVAANETSSSQAQPSSAPASHPLLASGGNILIEESSLEISKVGQTSISTPNQTADWLVNVTLAVRSVQGADFPTITIDIPELRLSSGPLAVDPIPVRTNASTFLSAEFTIPDEKPTRWYPHNLATGPKLYDFTITLAFANSSDSSKPSDPHGTRPAPSPAPPPVSFTTRSGFRTIELVQTAYPAEELAARGITPGDQWHFEVNGQAFYTMGTNIIPFDPFYARMTSEQVRWVLESAVKSGQNMLRVWGGGIYQPSDELTGGYDFYAACDELGILAWSELIFSDALYPIDSWLLASVAPEVAQNVRRINRHPSNAQWAGGNEIEGIVITVNQSLANGMHYLNEFQTLFGEFLHDIVLSEESSVAYTDCSTTSGVLSLDPYEIRYNNKTPGYIYGNGERYNYDASQAFNYSTYPLSRFMNEFGFHSQPSFYSWEEVLTSPEDFSFNSTVVASRDHHPPAGSLAWPNPNAPQGQGQMTTAVELWLPTPNTTDTNQTFAQWCWSTQVFQSLNMVSEIAFYRRGAGRPENNLGALVWQLNDIWQGASWSAIEYSGRWKVLQYGMANIYQPVVVYPFWTADSETLEVTITSDRWEPVSGSVQMTWYDWSGEQINFSREPFTVPSLNNTVILEVTGLDNILPFGYDVTDVWMYVNITADVDSRTVTHEQYFTPASLATANLVDPEIKITRGSNLTFTLSAQGGVAPFTWLDHPAGTVGYFADAATGVPLNGFFLVPGIDRTVQFIPNTALSKVHPDPAEFVVRSLWNNTHL</sequence>
<reference evidence="18" key="1">
    <citation type="submission" date="2022-11" db="EMBL/GenBank/DDBJ databases">
        <title>Genome Sequence of Cubamyces cubensis.</title>
        <authorList>
            <person name="Buettner E."/>
        </authorList>
    </citation>
    <scope>NUCLEOTIDE SEQUENCE</scope>
    <source>
        <strain evidence="18">MPL-01</strain>
    </source>
</reference>
<evidence type="ECO:0000256" key="8">
    <source>
        <dbReference type="ARBA" id="ARBA00021795"/>
    </source>
</evidence>
<dbReference type="CDD" id="cd02947">
    <property type="entry name" value="TRX_family"/>
    <property type="match status" value="1"/>
</dbReference>
<gene>
    <name evidence="18" type="ORF">ONZ51_g11707</name>
</gene>
<dbReference type="GO" id="GO:0015035">
    <property type="term" value="F:protein-disulfide reductase activity"/>
    <property type="evidence" value="ECO:0007669"/>
    <property type="project" value="InterPro"/>
</dbReference>
<organism evidence="18 19">
    <name type="scientific">Trametes cubensis</name>
    <dbReference type="NCBI Taxonomy" id="1111947"/>
    <lineage>
        <taxon>Eukaryota</taxon>
        <taxon>Fungi</taxon>
        <taxon>Dikarya</taxon>
        <taxon>Basidiomycota</taxon>
        <taxon>Agaricomycotina</taxon>
        <taxon>Agaricomycetes</taxon>
        <taxon>Polyporales</taxon>
        <taxon>Polyporaceae</taxon>
        <taxon>Trametes</taxon>
    </lineage>
</organism>
<evidence type="ECO:0000256" key="12">
    <source>
        <dbReference type="ARBA" id="ARBA00023157"/>
    </source>
</evidence>
<comment type="similarity">
    <text evidence="4">Belongs to the glycosyl hydrolase 2 family. Beta-mannosidase A subfamily.</text>
</comment>
<evidence type="ECO:0000256" key="6">
    <source>
        <dbReference type="ARBA" id="ARBA00012754"/>
    </source>
</evidence>
<dbReference type="Proteomes" id="UP001215151">
    <property type="component" value="Unassembled WGS sequence"/>
</dbReference>
<dbReference type="InterPro" id="IPR041447">
    <property type="entry name" value="Mannosidase_ig"/>
</dbReference>
<dbReference type="Pfam" id="PF00085">
    <property type="entry name" value="Thioredoxin"/>
    <property type="match status" value="1"/>
</dbReference>
<evidence type="ECO:0000313" key="18">
    <source>
        <dbReference type="EMBL" id="KAJ8457138.1"/>
    </source>
</evidence>
<evidence type="ECO:0000313" key="19">
    <source>
        <dbReference type="Proteomes" id="UP001215151"/>
    </source>
</evidence>
<protein>
    <recommendedName>
        <fullName evidence="8">Beta-mannosidase A</fullName>
        <ecNumber evidence="6">3.2.1.25</ecNumber>
    </recommendedName>
    <alternativeName>
        <fullName evidence="15">Mannanase A</fullName>
    </alternativeName>
    <alternativeName>
        <fullName evidence="7">Thioredoxin</fullName>
    </alternativeName>
</protein>
<keyword evidence="12" id="KW-1015">Disulfide bond</keyword>
<evidence type="ECO:0000256" key="11">
    <source>
        <dbReference type="ARBA" id="ARBA00022801"/>
    </source>
</evidence>
<evidence type="ECO:0000259" key="17">
    <source>
        <dbReference type="PROSITE" id="PS51352"/>
    </source>
</evidence>
<comment type="caution">
    <text evidence="18">The sequence shown here is derived from an EMBL/GenBank/DDBJ whole genome shotgun (WGS) entry which is preliminary data.</text>
</comment>
<comment type="pathway">
    <text evidence="3">Glycan metabolism; N-glycan degradation.</text>
</comment>
<evidence type="ECO:0000256" key="7">
    <source>
        <dbReference type="ARBA" id="ARBA00020570"/>
    </source>
</evidence>
<keyword evidence="9" id="KW-0964">Secreted</keyword>
<name>A0AAD7TJX9_9APHY</name>
<evidence type="ECO:0000256" key="2">
    <source>
        <dbReference type="ARBA" id="ARBA00004613"/>
    </source>
</evidence>
<dbReference type="FunFam" id="3.40.30.10:FF:000245">
    <property type="entry name" value="Thioredoxin"/>
    <property type="match status" value="1"/>
</dbReference>
<dbReference type="InterPro" id="IPR008979">
    <property type="entry name" value="Galactose-bd-like_sf"/>
</dbReference>
<dbReference type="NCBIfam" id="TIGR01068">
    <property type="entry name" value="thioredoxin"/>
    <property type="match status" value="1"/>
</dbReference>
<dbReference type="Pfam" id="PF22666">
    <property type="entry name" value="Glyco_hydro_2_N2"/>
    <property type="match status" value="1"/>
</dbReference>
<evidence type="ECO:0000256" key="1">
    <source>
        <dbReference type="ARBA" id="ARBA00000829"/>
    </source>
</evidence>
<comment type="subcellular location">
    <subcellularLocation>
        <location evidence="2">Secreted</location>
    </subcellularLocation>
</comment>
<dbReference type="InterPro" id="IPR036249">
    <property type="entry name" value="Thioredoxin-like_sf"/>
</dbReference>
<evidence type="ECO:0000256" key="15">
    <source>
        <dbReference type="ARBA" id="ARBA00031061"/>
    </source>
</evidence>
<keyword evidence="11" id="KW-0378">Hydrolase</keyword>
<dbReference type="InterPro" id="IPR017853">
    <property type="entry name" value="GH"/>
</dbReference>
<dbReference type="Gene3D" id="3.40.30.10">
    <property type="entry name" value="Glutaredoxin"/>
    <property type="match status" value="1"/>
</dbReference>
<dbReference type="Gene3D" id="3.20.20.80">
    <property type="entry name" value="Glycosidases"/>
    <property type="match status" value="1"/>
</dbReference>
<accession>A0AAD7TJX9</accession>
<dbReference type="SUPFAM" id="SSF52833">
    <property type="entry name" value="Thioredoxin-like"/>
    <property type="match status" value="1"/>
</dbReference>
<evidence type="ECO:0000256" key="16">
    <source>
        <dbReference type="SAM" id="MobiDB-lite"/>
    </source>
</evidence>
<evidence type="ECO:0000256" key="3">
    <source>
        <dbReference type="ARBA" id="ARBA00004740"/>
    </source>
</evidence>
<dbReference type="EC" id="3.2.1.25" evidence="6"/>
<dbReference type="PANTHER" id="PTHR43730:SF5">
    <property type="entry name" value="BETA-MANNOSIDASE A"/>
    <property type="match status" value="1"/>
</dbReference>
<evidence type="ECO:0000256" key="4">
    <source>
        <dbReference type="ARBA" id="ARBA00007483"/>
    </source>
</evidence>
<keyword evidence="13" id="KW-0325">Glycoprotein</keyword>
<comment type="subunit">
    <text evidence="5">Homodimer.</text>
</comment>
<dbReference type="Pfam" id="PF17753">
    <property type="entry name" value="Ig_mannosidase"/>
    <property type="match status" value="1"/>
</dbReference>
<keyword evidence="19" id="KW-1185">Reference proteome</keyword>
<dbReference type="InterPro" id="IPR005746">
    <property type="entry name" value="Thioredoxin"/>
</dbReference>
<evidence type="ECO:0000256" key="14">
    <source>
        <dbReference type="ARBA" id="ARBA00023295"/>
    </source>
</evidence>
<dbReference type="InterPro" id="IPR013766">
    <property type="entry name" value="Thioredoxin_domain"/>
</dbReference>
<dbReference type="Gene3D" id="2.60.40.10">
    <property type="entry name" value="Immunoglobulins"/>
    <property type="match status" value="3"/>
</dbReference>
<feature type="region of interest" description="Disordered" evidence="16">
    <location>
        <begin position="353"/>
        <end position="374"/>
    </location>
</feature>
<evidence type="ECO:0000256" key="13">
    <source>
        <dbReference type="ARBA" id="ARBA00023180"/>
    </source>
</evidence>
<dbReference type="InterPro" id="IPR050887">
    <property type="entry name" value="Beta-mannosidase_GH2"/>
</dbReference>
<feature type="compositionally biased region" description="Low complexity" evidence="16">
    <location>
        <begin position="362"/>
        <end position="374"/>
    </location>
</feature>
<dbReference type="AlphaFoldDB" id="A0AAD7TJX9"/>
<evidence type="ECO:0000256" key="10">
    <source>
        <dbReference type="ARBA" id="ARBA00022729"/>
    </source>
</evidence>
<dbReference type="FunFam" id="3.20.20.80:FF:000050">
    <property type="entry name" value="Beta-mannosidase B"/>
    <property type="match status" value="1"/>
</dbReference>
<evidence type="ECO:0000256" key="9">
    <source>
        <dbReference type="ARBA" id="ARBA00022525"/>
    </source>
</evidence>
<dbReference type="SUPFAM" id="SSF51445">
    <property type="entry name" value="(Trans)glycosidases"/>
    <property type="match status" value="1"/>
</dbReference>